<dbReference type="Pfam" id="PF19993">
    <property type="entry name" value="DO-GTPase2"/>
    <property type="match status" value="1"/>
</dbReference>
<dbReference type="EMBL" id="QGHF01000003">
    <property type="protein sequence ID" value="PWK98561.1"/>
    <property type="molecule type" value="Genomic_DNA"/>
</dbReference>
<reference evidence="2 3" key="1">
    <citation type="submission" date="2018-05" db="EMBL/GenBank/DDBJ databases">
        <title>Genomic Encyclopedia of Type Strains, Phase IV (KMG-V): Genome sequencing to study the core and pangenomes of soil and plant-associated prokaryotes.</title>
        <authorList>
            <person name="Whitman W."/>
        </authorList>
    </citation>
    <scope>NUCLEOTIDE SEQUENCE [LARGE SCALE GENOMIC DNA]</scope>
    <source>
        <strain evidence="2 3">PNA 200-10</strain>
    </source>
</reference>
<accession>A0A2V2BJF1</accession>
<proteinExistence type="predicted"/>
<dbReference type="SUPFAM" id="SSF52540">
    <property type="entry name" value="P-loop containing nucleoside triphosphate hydrolases"/>
    <property type="match status" value="1"/>
</dbReference>
<dbReference type="AlphaFoldDB" id="A0A2V2BJF1"/>
<gene>
    <name evidence="2" type="ORF">C7431_103329</name>
</gene>
<dbReference type="Proteomes" id="UP000245981">
    <property type="component" value="Unassembled WGS sequence"/>
</dbReference>
<protein>
    <recommendedName>
        <fullName evidence="1">Double-GTPase 2 domain-containing protein</fullName>
    </recommendedName>
</protein>
<feature type="domain" description="Double-GTPase 2" evidence="1">
    <location>
        <begin position="68"/>
        <end position="288"/>
    </location>
</feature>
<dbReference type="OrthoDB" id="6637061at2"/>
<dbReference type="InterPro" id="IPR027417">
    <property type="entry name" value="P-loop_NTPase"/>
</dbReference>
<name>A0A2V2BJF1_9GAMM</name>
<sequence length="319" mass="35501">MSGSDPLENDATGSIEKDTRDYDHVISMSLEDLSAPVLSQPTHMNALTSSRTLGLEDLNTLMGLRYVNVVGILGDPESGKTACLASLYLLISHAKLDGWTFADSRSLTAFEDIARGARDWNQGQVPEQMTVHTELSDDHRPGFLHLRLKRVSDGRVVDFALPDIPGEWTQALVTSAISERLEYMKSAEVIWIVVDGRSLADIEKRQGLIVRIGQLAGRLEKMFDGQTPRLLIVVTHHDTYFIGSDVSSRLSNELQRRGTHAEIISVAPFSNHPDDVKAGHGLAELIDCTVGKSLERPIFWKSGELVEYERSYLNYRRNS</sequence>
<organism evidence="2 3">
    <name type="scientific">Pantoea allii</name>
    <dbReference type="NCBI Taxonomy" id="574096"/>
    <lineage>
        <taxon>Bacteria</taxon>
        <taxon>Pseudomonadati</taxon>
        <taxon>Pseudomonadota</taxon>
        <taxon>Gammaproteobacteria</taxon>
        <taxon>Enterobacterales</taxon>
        <taxon>Erwiniaceae</taxon>
        <taxon>Pantoea</taxon>
    </lineage>
</organism>
<dbReference type="InterPro" id="IPR045528">
    <property type="entry name" value="DO-GTPase2"/>
</dbReference>
<dbReference type="RefSeq" id="WP_109716950.1">
    <property type="nucleotide sequence ID" value="NZ_QGHF01000003.1"/>
</dbReference>
<evidence type="ECO:0000313" key="3">
    <source>
        <dbReference type="Proteomes" id="UP000245981"/>
    </source>
</evidence>
<evidence type="ECO:0000259" key="1">
    <source>
        <dbReference type="Pfam" id="PF19993"/>
    </source>
</evidence>
<evidence type="ECO:0000313" key="2">
    <source>
        <dbReference type="EMBL" id="PWK98561.1"/>
    </source>
</evidence>
<comment type="caution">
    <text evidence="2">The sequence shown here is derived from an EMBL/GenBank/DDBJ whole genome shotgun (WGS) entry which is preliminary data.</text>
</comment>